<dbReference type="GO" id="GO:0044550">
    <property type="term" value="P:secondary metabolite biosynthetic process"/>
    <property type="evidence" value="ECO:0007669"/>
    <property type="project" value="UniProtKB-ARBA"/>
</dbReference>
<dbReference type="GO" id="GO:0005506">
    <property type="term" value="F:iron ion binding"/>
    <property type="evidence" value="ECO:0007669"/>
    <property type="project" value="InterPro"/>
</dbReference>
<reference evidence="6 7" key="1">
    <citation type="submission" date="2020-10" db="EMBL/GenBank/DDBJ databases">
        <title>The Coptis chinensis genome and diversification of protoberbering-type alkaloids.</title>
        <authorList>
            <person name="Wang B."/>
            <person name="Shu S."/>
            <person name="Song C."/>
            <person name="Liu Y."/>
        </authorList>
    </citation>
    <scope>NUCLEOTIDE SEQUENCE [LARGE SCALE GENOMIC DNA]</scope>
    <source>
        <strain evidence="6">HL-2020</strain>
        <tissue evidence="6">Leaf</tissue>
    </source>
</reference>
<keyword evidence="3" id="KW-0560">Oxidoreductase</keyword>
<keyword evidence="4" id="KW-0408">Iron</keyword>
<name>A0A835M9F1_9MAGN</name>
<evidence type="ECO:0000313" key="6">
    <source>
        <dbReference type="EMBL" id="KAF9618684.1"/>
    </source>
</evidence>
<evidence type="ECO:0000256" key="5">
    <source>
        <dbReference type="SAM" id="Phobius"/>
    </source>
</evidence>
<dbReference type="GO" id="GO:0020037">
    <property type="term" value="F:heme binding"/>
    <property type="evidence" value="ECO:0007669"/>
    <property type="project" value="InterPro"/>
</dbReference>
<proteinExistence type="inferred from homology"/>
<keyword evidence="5" id="KW-0472">Membrane</keyword>
<feature type="transmembrane region" description="Helical" evidence="5">
    <location>
        <begin position="6"/>
        <end position="28"/>
    </location>
</feature>
<dbReference type="GO" id="GO:0004497">
    <property type="term" value="F:monooxygenase activity"/>
    <property type="evidence" value="ECO:0007669"/>
    <property type="project" value="InterPro"/>
</dbReference>
<dbReference type="Pfam" id="PF00067">
    <property type="entry name" value="p450"/>
    <property type="match status" value="2"/>
</dbReference>
<accession>A0A835M9F1</accession>
<dbReference type="PRINTS" id="PR00463">
    <property type="entry name" value="EP450I"/>
</dbReference>
<evidence type="ECO:0000256" key="4">
    <source>
        <dbReference type="ARBA" id="ARBA00023004"/>
    </source>
</evidence>
<dbReference type="GO" id="GO:0016705">
    <property type="term" value="F:oxidoreductase activity, acting on paired donors, with incorporation or reduction of molecular oxygen"/>
    <property type="evidence" value="ECO:0007669"/>
    <property type="project" value="InterPro"/>
</dbReference>
<keyword evidence="7" id="KW-1185">Reference proteome</keyword>
<dbReference type="InterPro" id="IPR001128">
    <property type="entry name" value="Cyt_P450"/>
</dbReference>
<keyword evidence="5" id="KW-0812">Transmembrane</keyword>
<dbReference type="InterPro" id="IPR036396">
    <property type="entry name" value="Cyt_P450_sf"/>
</dbReference>
<dbReference type="Gene3D" id="1.10.630.10">
    <property type="entry name" value="Cytochrome P450"/>
    <property type="match status" value="2"/>
</dbReference>
<evidence type="ECO:0000256" key="1">
    <source>
        <dbReference type="ARBA" id="ARBA00010617"/>
    </source>
</evidence>
<dbReference type="AlphaFoldDB" id="A0A835M9F1"/>
<dbReference type="Proteomes" id="UP000631114">
    <property type="component" value="Unassembled WGS sequence"/>
</dbReference>
<evidence type="ECO:0000256" key="2">
    <source>
        <dbReference type="ARBA" id="ARBA00022723"/>
    </source>
</evidence>
<dbReference type="EMBL" id="JADFTS010000002">
    <property type="protein sequence ID" value="KAF9618684.1"/>
    <property type="molecule type" value="Genomic_DNA"/>
</dbReference>
<comment type="caution">
    <text evidence="6">The sequence shown here is derived from an EMBL/GenBank/DDBJ whole genome shotgun (WGS) entry which is preliminary data.</text>
</comment>
<evidence type="ECO:0000256" key="3">
    <source>
        <dbReference type="ARBA" id="ARBA00023002"/>
    </source>
</evidence>
<gene>
    <name evidence="6" type="ORF">IFM89_002379</name>
</gene>
<dbReference type="InterPro" id="IPR002401">
    <property type="entry name" value="Cyt_P450_E_grp-I"/>
</dbReference>
<protein>
    <recommendedName>
        <fullName evidence="8">Cytochrome P450</fullName>
    </recommendedName>
</protein>
<keyword evidence="5" id="KW-1133">Transmembrane helix</keyword>
<comment type="similarity">
    <text evidence="1">Belongs to the cytochrome P450 family.</text>
</comment>
<evidence type="ECO:0008006" key="8">
    <source>
        <dbReference type="Google" id="ProtNLM"/>
    </source>
</evidence>
<dbReference type="OrthoDB" id="1470350at2759"/>
<dbReference type="PANTHER" id="PTHR24296">
    <property type="entry name" value="CYTOCHROME P450"/>
    <property type="match status" value="1"/>
</dbReference>
<sequence length="438" mass="50064">MESLSNSFTTLSTAIAALIVLITVTFVVRKLSDKKRYCPVAGTVFHLIFNFHRAHDYMTDLARKNKTFRILSPFRSEVFTSDPATVEYILKANFSNYGKGGHFHAVMEDMMGDGIINVDGERWLYQRKIFSHEFSTKNLKDFSSAVFQRNAEELAGTVLKVANLNKSVDIQELFLKTTLDTIFEVGFGVELDSIYGIEEGARFAKAFNDISASVLWRYVDMTWKIRKFFNIGSEASLKSNLKVIDDFLFKLIRTKLEKLSNPNHDSSIRKEDLLSRFLDLNDKDPKYLRDIVSNFLHAGRDTAAATLSWFMYRMCIHPHMQEKIAQEVKDAAQLKDTATIREYVAVVSEGHVLDKMQYLHSALSESLRLHPPVPVAGPRICPGKEFGYAEMKIFISVLLRFFPFELEDENKPVDYITMLNLHIDGPLKLRAFPRVAPT</sequence>
<keyword evidence="2" id="KW-0479">Metal-binding</keyword>
<evidence type="ECO:0000313" key="7">
    <source>
        <dbReference type="Proteomes" id="UP000631114"/>
    </source>
</evidence>
<dbReference type="SUPFAM" id="SSF48264">
    <property type="entry name" value="Cytochrome P450"/>
    <property type="match status" value="1"/>
</dbReference>
<organism evidence="6 7">
    <name type="scientific">Coptis chinensis</name>
    <dbReference type="NCBI Taxonomy" id="261450"/>
    <lineage>
        <taxon>Eukaryota</taxon>
        <taxon>Viridiplantae</taxon>
        <taxon>Streptophyta</taxon>
        <taxon>Embryophyta</taxon>
        <taxon>Tracheophyta</taxon>
        <taxon>Spermatophyta</taxon>
        <taxon>Magnoliopsida</taxon>
        <taxon>Ranunculales</taxon>
        <taxon>Ranunculaceae</taxon>
        <taxon>Coptidoideae</taxon>
        <taxon>Coptis</taxon>
    </lineage>
</organism>